<comment type="caution">
    <text evidence="2">The sequence shown here is derived from an EMBL/GenBank/DDBJ whole genome shotgun (WGS) entry which is preliminary data.</text>
</comment>
<organism evidence="2 3">
    <name type="scientific">Mesorhizobium ventifaucium</name>
    <dbReference type="NCBI Taxonomy" id="666020"/>
    <lineage>
        <taxon>Bacteria</taxon>
        <taxon>Pseudomonadati</taxon>
        <taxon>Pseudomonadota</taxon>
        <taxon>Alphaproteobacteria</taxon>
        <taxon>Hyphomicrobiales</taxon>
        <taxon>Phyllobacteriaceae</taxon>
        <taxon>Mesorhizobium</taxon>
    </lineage>
</organism>
<gene>
    <name evidence="2" type="ORF">MES4922_40148</name>
</gene>
<evidence type="ECO:0000313" key="2">
    <source>
        <dbReference type="EMBL" id="CAH2405251.1"/>
    </source>
</evidence>
<name>A0ABM9E7Y0_9HYPH</name>
<reference evidence="2" key="1">
    <citation type="submission" date="2022-03" db="EMBL/GenBank/DDBJ databases">
        <authorList>
            <person name="Brunel B."/>
        </authorList>
    </citation>
    <scope>NUCLEOTIDE SEQUENCE</scope>
    <source>
        <strain evidence="2">STM4922sample</strain>
    </source>
</reference>
<proteinExistence type="predicted"/>
<protein>
    <submittedName>
        <fullName evidence="2">Uncharacterized protein</fullName>
    </submittedName>
</protein>
<sequence>MQETCGGFGRDHAVSIGLASVSRLGGPILSLTRIWIDFLIRMDHSLKESNDPKGSRHASAGAHHIDRHTERASSRIRPHLHHRPEGRA</sequence>
<accession>A0ABM9E7Y0</accession>
<dbReference type="Proteomes" id="UP001152604">
    <property type="component" value="Unassembled WGS sequence"/>
</dbReference>
<keyword evidence="3" id="KW-1185">Reference proteome</keyword>
<evidence type="ECO:0000256" key="1">
    <source>
        <dbReference type="SAM" id="MobiDB-lite"/>
    </source>
</evidence>
<dbReference type="EMBL" id="CAKXZS010000034">
    <property type="protein sequence ID" value="CAH2405251.1"/>
    <property type="molecule type" value="Genomic_DNA"/>
</dbReference>
<feature type="compositionally biased region" description="Basic and acidic residues" evidence="1">
    <location>
        <begin position="63"/>
        <end position="73"/>
    </location>
</feature>
<feature type="region of interest" description="Disordered" evidence="1">
    <location>
        <begin position="46"/>
        <end position="88"/>
    </location>
</feature>
<evidence type="ECO:0000313" key="3">
    <source>
        <dbReference type="Proteomes" id="UP001152604"/>
    </source>
</evidence>